<reference evidence="6 7" key="1">
    <citation type="journal article" date="2017" name="Nature">
        <title>The Apostasia genome and the evolution of orchids.</title>
        <authorList>
            <person name="Zhang G.Q."/>
            <person name="Liu K.W."/>
            <person name="Li Z."/>
            <person name="Lohaus R."/>
            <person name="Hsiao Y.Y."/>
            <person name="Niu S.C."/>
            <person name="Wang J.Y."/>
            <person name="Lin Y.C."/>
            <person name="Xu Q."/>
            <person name="Chen L.J."/>
            <person name="Yoshida K."/>
            <person name="Fujiwara S."/>
            <person name="Wang Z.W."/>
            <person name="Zhang Y.Q."/>
            <person name="Mitsuda N."/>
            <person name="Wang M."/>
            <person name="Liu G.H."/>
            <person name="Pecoraro L."/>
            <person name="Huang H.X."/>
            <person name="Xiao X.J."/>
            <person name="Lin M."/>
            <person name="Wu X.Y."/>
            <person name="Wu W.L."/>
            <person name="Chen Y.Y."/>
            <person name="Chang S.B."/>
            <person name="Sakamoto S."/>
            <person name="Ohme-Takagi M."/>
            <person name="Yagi M."/>
            <person name="Zeng S.J."/>
            <person name="Shen C.Y."/>
            <person name="Yeh C.M."/>
            <person name="Luo Y.B."/>
            <person name="Tsai W.C."/>
            <person name="Van de Peer Y."/>
            <person name="Liu Z.J."/>
        </authorList>
    </citation>
    <scope>NUCLEOTIDE SEQUENCE [LARGE SCALE GENOMIC DNA]</scope>
    <source>
        <strain evidence="7">cv. Shenzhen</strain>
        <tissue evidence="6">Stem</tissue>
    </source>
</reference>
<dbReference type="OrthoDB" id="1306014at2759"/>
<dbReference type="AlphaFoldDB" id="A0A2H9ZT08"/>
<keyword evidence="2" id="KW-0479">Metal-binding</keyword>
<evidence type="ECO:0000313" key="7">
    <source>
        <dbReference type="Proteomes" id="UP000236161"/>
    </source>
</evidence>
<dbReference type="GO" id="GO:0003677">
    <property type="term" value="F:DNA binding"/>
    <property type="evidence" value="ECO:0007669"/>
    <property type="project" value="TreeGrafter"/>
</dbReference>
<dbReference type="PANTHER" id="PTHR23215:SF0">
    <property type="entry name" value="BUB3-INTERACTING AND GLEBS MOTIF-CONTAINING PROTEIN ZNF207"/>
    <property type="match status" value="1"/>
</dbReference>
<evidence type="ECO:0000256" key="1">
    <source>
        <dbReference type="ARBA" id="ARBA00004123"/>
    </source>
</evidence>
<dbReference type="PANTHER" id="PTHR23215">
    <property type="entry name" value="ZINC FINGER PROTEIN 207"/>
    <property type="match status" value="1"/>
</dbReference>
<evidence type="ECO:0000256" key="4">
    <source>
        <dbReference type="ARBA" id="ARBA00022833"/>
    </source>
</evidence>
<dbReference type="Proteomes" id="UP000236161">
    <property type="component" value="Unassembled WGS sequence"/>
</dbReference>
<evidence type="ECO:0000256" key="5">
    <source>
        <dbReference type="ARBA" id="ARBA00023242"/>
    </source>
</evidence>
<dbReference type="GO" id="GO:0006355">
    <property type="term" value="P:regulation of DNA-templated transcription"/>
    <property type="evidence" value="ECO:0007669"/>
    <property type="project" value="TreeGrafter"/>
</dbReference>
<dbReference type="GO" id="GO:0008270">
    <property type="term" value="F:zinc ion binding"/>
    <property type="evidence" value="ECO:0007669"/>
    <property type="project" value="UniProtKB-KW"/>
</dbReference>
<dbReference type="EMBL" id="KZ454152">
    <property type="protein sequence ID" value="PKA46424.1"/>
    <property type="molecule type" value="Genomic_DNA"/>
</dbReference>
<keyword evidence="7" id="KW-1185">Reference proteome</keyword>
<keyword evidence="5" id="KW-0539">Nucleus</keyword>
<evidence type="ECO:0000256" key="2">
    <source>
        <dbReference type="ARBA" id="ARBA00022723"/>
    </source>
</evidence>
<name>A0A2H9ZT08_9ASPA</name>
<keyword evidence="3" id="KW-0863">Zinc-finger</keyword>
<dbReference type="GO" id="GO:0005634">
    <property type="term" value="C:nucleus"/>
    <property type="evidence" value="ECO:0007669"/>
    <property type="project" value="UniProtKB-SubCell"/>
</dbReference>
<organism evidence="6 7">
    <name type="scientific">Apostasia shenzhenica</name>
    <dbReference type="NCBI Taxonomy" id="1088818"/>
    <lineage>
        <taxon>Eukaryota</taxon>
        <taxon>Viridiplantae</taxon>
        <taxon>Streptophyta</taxon>
        <taxon>Embryophyta</taxon>
        <taxon>Tracheophyta</taxon>
        <taxon>Spermatophyta</taxon>
        <taxon>Magnoliopsida</taxon>
        <taxon>Liliopsida</taxon>
        <taxon>Asparagales</taxon>
        <taxon>Orchidaceae</taxon>
        <taxon>Apostasioideae</taxon>
        <taxon>Apostasia</taxon>
    </lineage>
</organism>
<gene>
    <name evidence="6" type="ORF">AXF42_Ash021602</name>
</gene>
<proteinExistence type="predicted"/>
<keyword evidence="4" id="KW-0862">Zinc</keyword>
<accession>A0A2H9ZT08</accession>
<evidence type="ECO:0000256" key="3">
    <source>
        <dbReference type="ARBA" id="ARBA00022771"/>
    </source>
</evidence>
<protein>
    <submittedName>
        <fullName evidence="6">Uncharacterized protein</fullName>
    </submittedName>
</protein>
<sequence>MNVDLLVDFMDHLLLTDLTLGRLGFKRVPNAKPGRESTEIEIFGMQGIPSDILAAHYGEDLSIVGVLGAFTSDVCWIWGEVHDSRVLV</sequence>
<evidence type="ECO:0000313" key="6">
    <source>
        <dbReference type="EMBL" id="PKA46424.1"/>
    </source>
</evidence>
<dbReference type="STRING" id="1088818.A0A2H9ZT08"/>
<comment type="subcellular location">
    <subcellularLocation>
        <location evidence="1">Nucleus</location>
    </subcellularLocation>
</comment>